<keyword evidence="3" id="KW-1185">Reference proteome</keyword>
<dbReference type="PANTHER" id="PTHR43798">
    <property type="entry name" value="MONOACYLGLYCEROL LIPASE"/>
    <property type="match status" value="1"/>
</dbReference>
<accession>A0A100W0R6</accession>
<dbReference type="EMBL" id="BCSX01000031">
    <property type="protein sequence ID" value="GAS89519.1"/>
    <property type="molecule type" value="Genomic_DNA"/>
</dbReference>
<dbReference type="STRING" id="146020.RMCB_3615"/>
<organism evidence="2 3">
    <name type="scientific">Mycolicibacterium brisbanense</name>
    <dbReference type="NCBI Taxonomy" id="146020"/>
    <lineage>
        <taxon>Bacteria</taxon>
        <taxon>Bacillati</taxon>
        <taxon>Actinomycetota</taxon>
        <taxon>Actinomycetes</taxon>
        <taxon>Mycobacteriales</taxon>
        <taxon>Mycobacteriaceae</taxon>
        <taxon>Mycolicibacterium</taxon>
    </lineage>
</organism>
<dbReference type="AlphaFoldDB" id="A0A100W0R6"/>
<evidence type="ECO:0000313" key="2">
    <source>
        <dbReference type="EMBL" id="GAS89519.1"/>
    </source>
</evidence>
<comment type="caution">
    <text evidence="2">The sequence shown here is derived from an EMBL/GenBank/DDBJ whole genome shotgun (WGS) entry which is preliminary data.</text>
</comment>
<name>A0A100W0R6_9MYCO</name>
<dbReference type="Pfam" id="PF00561">
    <property type="entry name" value="Abhydrolase_1"/>
    <property type="match status" value="1"/>
</dbReference>
<sequence length="277" mass="30112">MSTIDNHGISLYYELHGDRDNPPVLLLSGLAGVGASWSSQISRFAARYFVIVPDQRGTGRSSRTDVGHSTEQLAADMACLVDHLGVGPTHVVGASTGGAIAQYMALNHPRTVATLTLVASFARFDAYLRRQFAARRKMAAEWGREALLSAYSVFLFSPTFARDNPEKVSAWIKGAAALPMQPRDTEIALRRIDMIAAHDTLDRLGHITQPTLAICGEHDFCTPLPLSQEIAAAIPDAKLVIPACGHFVEHELETQFFDLVSGFIEQLRKPATNTNSG</sequence>
<dbReference type="RefSeq" id="WP_062829890.1">
    <property type="nucleotide sequence ID" value="NZ_BCSX01000031.1"/>
</dbReference>
<reference evidence="3" key="1">
    <citation type="journal article" date="2016" name="Genome Announc.">
        <title>Draft Genome Sequences of Five Rapidly Growing Mycobacterium Species, M. thermoresistibile, M. fortuitum subsp. acetamidolyticum, M. canariasense, M. brisbanense, and M. novocastrense.</title>
        <authorList>
            <person name="Katahira K."/>
            <person name="Ogura Y."/>
            <person name="Gotoh Y."/>
            <person name="Hayashi T."/>
        </authorList>
    </citation>
    <scope>NUCLEOTIDE SEQUENCE [LARGE SCALE GENOMIC DNA]</scope>
    <source>
        <strain evidence="3">JCM15654</strain>
    </source>
</reference>
<proteinExistence type="predicted"/>
<dbReference type="Proteomes" id="UP000069620">
    <property type="component" value="Unassembled WGS sequence"/>
</dbReference>
<protein>
    <submittedName>
        <fullName evidence="2">Putative hydrolase, alpha/beta hydrolase fold family</fullName>
    </submittedName>
</protein>
<feature type="domain" description="AB hydrolase-1" evidence="1">
    <location>
        <begin position="22"/>
        <end position="248"/>
    </location>
</feature>
<dbReference type="InterPro" id="IPR000073">
    <property type="entry name" value="AB_hydrolase_1"/>
</dbReference>
<dbReference type="InterPro" id="IPR050266">
    <property type="entry name" value="AB_hydrolase_sf"/>
</dbReference>
<keyword evidence="2" id="KW-0378">Hydrolase</keyword>
<evidence type="ECO:0000259" key="1">
    <source>
        <dbReference type="Pfam" id="PF00561"/>
    </source>
</evidence>
<gene>
    <name evidence="2" type="ORF">RMCB_3615</name>
</gene>
<dbReference type="GO" id="GO:0016787">
    <property type="term" value="F:hydrolase activity"/>
    <property type="evidence" value="ECO:0007669"/>
    <property type="project" value="UniProtKB-KW"/>
</dbReference>
<dbReference type="InterPro" id="IPR029058">
    <property type="entry name" value="AB_hydrolase_fold"/>
</dbReference>
<dbReference type="OrthoDB" id="27092at2"/>
<dbReference type="PRINTS" id="PR00111">
    <property type="entry name" value="ABHYDROLASE"/>
</dbReference>
<dbReference type="SUPFAM" id="SSF53474">
    <property type="entry name" value="alpha/beta-Hydrolases"/>
    <property type="match status" value="1"/>
</dbReference>
<dbReference type="Gene3D" id="3.40.50.1820">
    <property type="entry name" value="alpha/beta hydrolase"/>
    <property type="match status" value="1"/>
</dbReference>
<evidence type="ECO:0000313" key="3">
    <source>
        <dbReference type="Proteomes" id="UP000069620"/>
    </source>
</evidence>
<reference evidence="3" key="2">
    <citation type="submission" date="2016-02" db="EMBL/GenBank/DDBJ databases">
        <title>Draft genome sequence of five rapidly growing Mycobacterium species.</title>
        <authorList>
            <person name="Katahira K."/>
            <person name="Gotou Y."/>
            <person name="Iida K."/>
            <person name="Ogura Y."/>
            <person name="Hayashi T."/>
        </authorList>
    </citation>
    <scope>NUCLEOTIDE SEQUENCE [LARGE SCALE GENOMIC DNA]</scope>
    <source>
        <strain evidence="3">JCM15654</strain>
    </source>
</reference>